<dbReference type="GO" id="GO:0043953">
    <property type="term" value="P:protein transport by the Tat complex"/>
    <property type="evidence" value="ECO:0007669"/>
    <property type="project" value="UniProtKB-UniRule"/>
</dbReference>
<comment type="subcellular location">
    <subcellularLocation>
        <location evidence="5">Cell membrane</location>
        <topology evidence="5">Multi-pass membrane protein</topology>
    </subcellularLocation>
    <subcellularLocation>
        <location evidence="1">Membrane</location>
        <topology evidence="1">Multi-pass membrane protein</topology>
    </subcellularLocation>
</comment>
<dbReference type="NCBIfam" id="TIGR00945">
    <property type="entry name" value="tatC"/>
    <property type="match status" value="1"/>
</dbReference>
<comment type="subunit">
    <text evidence="5">Forms a complex with TatA.</text>
</comment>
<evidence type="ECO:0000256" key="4">
    <source>
        <dbReference type="ARBA" id="ARBA00023136"/>
    </source>
</evidence>
<keyword evidence="5" id="KW-0653">Protein transport</keyword>
<dbReference type="AlphaFoldDB" id="A0A1T2X2F3"/>
<dbReference type="GO" id="GO:0009977">
    <property type="term" value="F:proton motive force dependent protein transmembrane transporter activity"/>
    <property type="evidence" value="ECO:0007669"/>
    <property type="project" value="TreeGrafter"/>
</dbReference>
<feature type="transmembrane region" description="Helical" evidence="5">
    <location>
        <begin position="22"/>
        <end position="47"/>
    </location>
</feature>
<feature type="transmembrane region" description="Helical" evidence="5">
    <location>
        <begin position="109"/>
        <end position="133"/>
    </location>
</feature>
<evidence type="ECO:0000313" key="7">
    <source>
        <dbReference type="Proteomes" id="UP000190188"/>
    </source>
</evidence>
<dbReference type="PRINTS" id="PR01840">
    <property type="entry name" value="TATCFAMILY"/>
</dbReference>
<dbReference type="InterPro" id="IPR019820">
    <property type="entry name" value="Sec-indep_translocase_CS"/>
</dbReference>
<keyword evidence="5" id="KW-0813">Transport</keyword>
<reference evidence="6 7" key="1">
    <citation type="submission" date="2017-01" db="EMBL/GenBank/DDBJ databases">
        <title>Genome analysis of Paenibacillus selenitrireducens ES3-24.</title>
        <authorList>
            <person name="Xu D."/>
            <person name="Yao R."/>
            <person name="Zheng S."/>
        </authorList>
    </citation>
    <scope>NUCLEOTIDE SEQUENCE [LARGE SCALE GENOMIC DNA]</scope>
    <source>
        <strain evidence="6 7">ES3-24</strain>
    </source>
</reference>
<dbReference type="HAMAP" id="MF_00902">
    <property type="entry name" value="TatC"/>
    <property type="match status" value="1"/>
</dbReference>
<dbReference type="Pfam" id="PF00902">
    <property type="entry name" value="TatC"/>
    <property type="match status" value="1"/>
</dbReference>
<feature type="transmembrane region" description="Helical" evidence="5">
    <location>
        <begin position="67"/>
        <end position="88"/>
    </location>
</feature>
<feature type="transmembrane region" description="Helical" evidence="5">
    <location>
        <begin position="195"/>
        <end position="213"/>
    </location>
</feature>
<dbReference type="Proteomes" id="UP000190188">
    <property type="component" value="Unassembled WGS sequence"/>
</dbReference>
<evidence type="ECO:0000256" key="1">
    <source>
        <dbReference type="ARBA" id="ARBA00004141"/>
    </source>
</evidence>
<evidence type="ECO:0000313" key="6">
    <source>
        <dbReference type="EMBL" id="OPA74078.1"/>
    </source>
</evidence>
<organism evidence="6 7">
    <name type="scientific">Paenibacillus selenitireducens</name>
    <dbReference type="NCBI Taxonomy" id="1324314"/>
    <lineage>
        <taxon>Bacteria</taxon>
        <taxon>Bacillati</taxon>
        <taxon>Bacillota</taxon>
        <taxon>Bacilli</taxon>
        <taxon>Bacillales</taxon>
        <taxon>Paenibacillaceae</taxon>
        <taxon>Paenibacillus</taxon>
    </lineage>
</organism>
<evidence type="ECO:0000256" key="3">
    <source>
        <dbReference type="ARBA" id="ARBA00022989"/>
    </source>
</evidence>
<proteinExistence type="inferred from homology"/>
<protein>
    <recommendedName>
        <fullName evidence="5">Sec-independent protein translocase protein TatC</fullName>
    </recommendedName>
</protein>
<keyword evidence="5" id="KW-0811">Translocation</keyword>
<keyword evidence="2 5" id="KW-0812">Transmembrane</keyword>
<keyword evidence="7" id="KW-1185">Reference proteome</keyword>
<keyword evidence="5" id="KW-1003">Cell membrane</keyword>
<accession>A0A1T2X2F3</accession>
<dbReference type="PANTHER" id="PTHR30371:SF4">
    <property type="entry name" value="SEC-INDEPENDENT PROTEIN TRANSLOCASE PROTEIN TATCD"/>
    <property type="match status" value="1"/>
</dbReference>
<keyword evidence="3 5" id="KW-1133">Transmembrane helix</keyword>
<dbReference type="PANTHER" id="PTHR30371">
    <property type="entry name" value="SEC-INDEPENDENT PROTEIN TRANSLOCASE PROTEIN TATC"/>
    <property type="match status" value="1"/>
</dbReference>
<dbReference type="EMBL" id="MSZX01000012">
    <property type="protein sequence ID" value="OPA74078.1"/>
    <property type="molecule type" value="Genomic_DNA"/>
</dbReference>
<evidence type="ECO:0000256" key="2">
    <source>
        <dbReference type="ARBA" id="ARBA00022692"/>
    </source>
</evidence>
<dbReference type="GO" id="GO:0065002">
    <property type="term" value="P:intracellular protein transmembrane transport"/>
    <property type="evidence" value="ECO:0007669"/>
    <property type="project" value="TreeGrafter"/>
</dbReference>
<keyword evidence="4 5" id="KW-0472">Membrane</keyword>
<gene>
    <name evidence="5" type="primary">tatC</name>
    <name evidence="6" type="ORF">BVG16_25345</name>
</gene>
<evidence type="ECO:0000256" key="5">
    <source>
        <dbReference type="HAMAP-Rule" id="MF_00902"/>
    </source>
</evidence>
<comment type="function">
    <text evidence="5">Part of the twin-arginine translocation (Tat) system that transports large folded proteins containing a characteristic twin-arginine motif in their signal peptide across membranes.</text>
</comment>
<feature type="transmembrane region" description="Helical" evidence="5">
    <location>
        <begin position="219"/>
        <end position="237"/>
    </location>
</feature>
<name>A0A1T2X2F3_9BACL</name>
<dbReference type="PROSITE" id="PS01218">
    <property type="entry name" value="TATC"/>
    <property type="match status" value="1"/>
</dbReference>
<dbReference type="InterPro" id="IPR002033">
    <property type="entry name" value="TatC"/>
</dbReference>
<dbReference type="RefSeq" id="WP_078501995.1">
    <property type="nucleotide sequence ID" value="NZ_MSZX01000012.1"/>
</dbReference>
<dbReference type="OrthoDB" id="9777044at2"/>
<comment type="caution">
    <text evidence="6">The sequence shown here is derived from an EMBL/GenBank/DDBJ whole genome shotgun (WGS) entry which is preliminary data.</text>
</comment>
<sequence>MTGQQVDDMTVWEHIGELRKRIFYILIVLVLGMILGFIVTDPIYNYLITIAPVKDMSFHAFSMWDAIGIYMKFAFVIGLIVGLPFTFYQVWLFVRPGLREIERKGTVQYIPFVLLLFLAGVAFSYYVVFPLAFNFTTDMSKHMGLVETYGVTQYFSFLFNIIIPISLLFELPIVIMFLTKIRIVNPKRLRKMRRVAYFALIFIGVVITPPDLISDSLVAIPLILLYEFSVWMSSIVYRKQLAREQAWEEEFEQEDLQNQDA</sequence>
<feature type="transmembrane region" description="Helical" evidence="5">
    <location>
        <begin position="153"/>
        <end position="175"/>
    </location>
</feature>
<dbReference type="STRING" id="1324314.BVG16_25345"/>
<dbReference type="GO" id="GO:0033281">
    <property type="term" value="C:TAT protein transport complex"/>
    <property type="evidence" value="ECO:0007669"/>
    <property type="project" value="UniProtKB-UniRule"/>
</dbReference>
<comment type="similarity">
    <text evidence="5">Belongs to the TatC family.</text>
</comment>